<evidence type="ECO:0000313" key="1">
    <source>
        <dbReference type="EMBL" id="GAD48258.1"/>
    </source>
</evidence>
<sequence length="118" mass="12733">MPRTPGDWSYRQGRATYTSPQGGAIFTMACDRSAGRITLLRAGVAGERTTMRIFTETASRSLDSAGGTAGVNASLTARDPLLDAMAFSKGRFAVEVPNAQTLYLPSWIEVSRVIEDCR</sequence>
<organism evidence="1 2">
    <name type="scientific">Caenibius tardaugens NBRC 16725</name>
    <dbReference type="NCBI Taxonomy" id="1219035"/>
    <lineage>
        <taxon>Bacteria</taxon>
        <taxon>Pseudomonadati</taxon>
        <taxon>Pseudomonadota</taxon>
        <taxon>Alphaproteobacteria</taxon>
        <taxon>Sphingomonadales</taxon>
        <taxon>Erythrobacteraceae</taxon>
        <taxon>Caenibius</taxon>
    </lineage>
</organism>
<dbReference type="Proteomes" id="UP000016568">
    <property type="component" value="Unassembled WGS sequence"/>
</dbReference>
<evidence type="ECO:0000313" key="2">
    <source>
        <dbReference type="Proteomes" id="UP000016568"/>
    </source>
</evidence>
<accession>U3A0G6</accession>
<proteinExistence type="predicted"/>
<name>U3A0G6_9SPHN</name>
<protein>
    <submittedName>
        <fullName evidence="1">Uncharacterized protein</fullName>
    </submittedName>
</protein>
<dbReference type="OrthoDB" id="7629232at2"/>
<dbReference type="AlphaFoldDB" id="U3A0G6"/>
<dbReference type="PROSITE" id="PS51257">
    <property type="entry name" value="PROKAR_LIPOPROTEIN"/>
    <property type="match status" value="1"/>
</dbReference>
<gene>
    <name evidence="1" type="ORF">NT2_02_03400</name>
</gene>
<reference evidence="1 2" key="1">
    <citation type="submission" date="2013-09" db="EMBL/GenBank/DDBJ databases">
        <title>Whole genome shotgun sequence of Novosphingobium tardaugens NBRC 16725.</title>
        <authorList>
            <person name="Isaki S."/>
            <person name="Hosoyama A."/>
            <person name="Tsuchikane K."/>
            <person name="Katsumata H."/>
            <person name="Ando Y."/>
            <person name="Yamazaki S."/>
            <person name="Fujita N."/>
        </authorList>
    </citation>
    <scope>NUCLEOTIDE SEQUENCE [LARGE SCALE GENOMIC DNA]</scope>
    <source>
        <strain evidence="1 2">NBRC 16725</strain>
    </source>
</reference>
<dbReference type="EMBL" id="BASZ01000002">
    <property type="protein sequence ID" value="GAD48258.1"/>
    <property type="molecule type" value="Genomic_DNA"/>
</dbReference>
<dbReference type="eggNOG" id="ENOG5032K09">
    <property type="taxonomic scope" value="Bacteria"/>
</dbReference>
<comment type="caution">
    <text evidence="1">The sequence shown here is derived from an EMBL/GenBank/DDBJ whole genome shotgun (WGS) entry which is preliminary data.</text>
</comment>
<keyword evidence="2" id="KW-1185">Reference proteome</keyword>